<keyword evidence="3" id="KW-1185">Reference proteome</keyword>
<comment type="caution">
    <text evidence="2">The sequence shown here is derived from an EMBL/GenBank/DDBJ whole genome shotgun (WGS) entry which is preliminary data.</text>
</comment>
<gene>
    <name evidence="2" type="ORF">Cgig2_009278</name>
</gene>
<evidence type="ECO:0000313" key="2">
    <source>
        <dbReference type="EMBL" id="KAJ8422276.1"/>
    </source>
</evidence>
<sequence length="229" mass="27107">MENKDNGDKSPEKLLRKEHLSQQPNQKPKKKKKTNKKGKTESKNNEELTSKKHAHDKEMEKAKEREGLPKKPVDKVVEKKKPGKDHAYKPLRKKAKRGKFPQELEKGDEPARKSAVKVRALKFEEGAIEERTYQKAFITRMTMRSFSSWHNSMKLRLRWSYQWDLFLLGKSFDPYTVCFRLLDEQKFRVTAFDVYVTLDVPFKGREIIEFNKSSMDEEYDEVHAAWLNE</sequence>
<dbReference type="Proteomes" id="UP001153076">
    <property type="component" value="Unassembled WGS sequence"/>
</dbReference>
<feature type="compositionally biased region" description="Basic residues" evidence="1">
    <location>
        <begin position="89"/>
        <end position="99"/>
    </location>
</feature>
<feature type="compositionally biased region" description="Basic and acidic residues" evidence="1">
    <location>
        <begin position="38"/>
        <end position="88"/>
    </location>
</feature>
<dbReference type="AlphaFoldDB" id="A0A9Q1GKA1"/>
<feature type="compositionally biased region" description="Basic residues" evidence="1">
    <location>
        <begin position="27"/>
        <end position="37"/>
    </location>
</feature>
<dbReference type="EMBL" id="JAKOGI010002311">
    <property type="protein sequence ID" value="KAJ8422276.1"/>
    <property type="molecule type" value="Genomic_DNA"/>
</dbReference>
<proteinExistence type="predicted"/>
<organism evidence="2 3">
    <name type="scientific">Carnegiea gigantea</name>
    <dbReference type="NCBI Taxonomy" id="171969"/>
    <lineage>
        <taxon>Eukaryota</taxon>
        <taxon>Viridiplantae</taxon>
        <taxon>Streptophyta</taxon>
        <taxon>Embryophyta</taxon>
        <taxon>Tracheophyta</taxon>
        <taxon>Spermatophyta</taxon>
        <taxon>Magnoliopsida</taxon>
        <taxon>eudicotyledons</taxon>
        <taxon>Gunneridae</taxon>
        <taxon>Pentapetalae</taxon>
        <taxon>Caryophyllales</taxon>
        <taxon>Cactineae</taxon>
        <taxon>Cactaceae</taxon>
        <taxon>Cactoideae</taxon>
        <taxon>Echinocereeae</taxon>
        <taxon>Carnegiea</taxon>
    </lineage>
</organism>
<feature type="compositionally biased region" description="Basic and acidic residues" evidence="1">
    <location>
        <begin position="1"/>
        <end position="20"/>
    </location>
</feature>
<feature type="compositionally biased region" description="Basic and acidic residues" evidence="1">
    <location>
        <begin position="100"/>
        <end position="111"/>
    </location>
</feature>
<evidence type="ECO:0000313" key="3">
    <source>
        <dbReference type="Proteomes" id="UP001153076"/>
    </source>
</evidence>
<protein>
    <submittedName>
        <fullName evidence="2">Uncharacterized protein</fullName>
    </submittedName>
</protein>
<feature type="region of interest" description="Disordered" evidence="1">
    <location>
        <begin position="1"/>
        <end position="111"/>
    </location>
</feature>
<name>A0A9Q1GKA1_9CARY</name>
<accession>A0A9Q1GKA1</accession>
<evidence type="ECO:0000256" key="1">
    <source>
        <dbReference type="SAM" id="MobiDB-lite"/>
    </source>
</evidence>
<reference evidence="2" key="1">
    <citation type="submission" date="2022-04" db="EMBL/GenBank/DDBJ databases">
        <title>Carnegiea gigantea Genome sequencing and assembly v2.</title>
        <authorList>
            <person name="Copetti D."/>
            <person name="Sanderson M.J."/>
            <person name="Burquez A."/>
            <person name="Wojciechowski M.F."/>
        </authorList>
    </citation>
    <scope>NUCLEOTIDE SEQUENCE</scope>
    <source>
        <strain evidence="2">SGP5-SGP5p</strain>
        <tissue evidence="2">Aerial part</tissue>
    </source>
</reference>